<evidence type="ECO:0000256" key="1">
    <source>
        <dbReference type="SAM" id="SignalP"/>
    </source>
</evidence>
<protein>
    <submittedName>
        <fullName evidence="2">Uncharacterized protein</fullName>
    </submittedName>
</protein>
<evidence type="ECO:0000313" key="2">
    <source>
        <dbReference type="EMBL" id="MCP1170642.1"/>
    </source>
</evidence>
<dbReference type="Proteomes" id="UP001139477">
    <property type="component" value="Unassembled WGS sequence"/>
</dbReference>
<keyword evidence="1" id="KW-0732">Signal</keyword>
<reference evidence="2" key="1">
    <citation type="submission" date="2022-06" db="EMBL/GenBank/DDBJ databases">
        <title>Limimaricola sediminis sp. nov., isolated from an intertidal sediment.</title>
        <authorList>
            <person name="Shao X."/>
        </authorList>
    </citation>
    <scope>NUCLEOTIDE SEQUENCE</scope>
    <source>
        <strain evidence="2">ASW11-118</strain>
    </source>
</reference>
<dbReference type="EMBL" id="JAMYXC010000320">
    <property type="protein sequence ID" value="MCP1170642.1"/>
    <property type="molecule type" value="Genomic_DNA"/>
</dbReference>
<keyword evidence="3" id="KW-1185">Reference proteome</keyword>
<organism evidence="2 3">
    <name type="scientific">Limimaricola litoreus</name>
    <dbReference type="NCBI Taxonomy" id="2955316"/>
    <lineage>
        <taxon>Bacteria</taxon>
        <taxon>Pseudomonadati</taxon>
        <taxon>Pseudomonadota</taxon>
        <taxon>Alphaproteobacteria</taxon>
        <taxon>Rhodobacterales</taxon>
        <taxon>Paracoccaceae</taxon>
        <taxon>Limimaricola</taxon>
    </lineage>
</organism>
<accession>A0A9X2FSY1</accession>
<sequence length="110" mass="11667">MKNLILAALVAATAVPAVAATDSFGAQYSVENASFVEIDSVRSQDGGRVEILDGSSLSNAVSLGSTDVRPGFESDVRVQLTHKPFRDNVLAVLYDADGDVTATRELRVRN</sequence>
<dbReference type="AlphaFoldDB" id="A0A9X2FSY1"/>
<feature type="signal peptide" evidence="1">
    <location>
        <begin position="1"/>
        <end position="19"/>
    </location>
</feature>
<evidence type="ECO:0000313" key="3">
    <source>
        <dbReference type="Proteomes" id="UP001139477"/>
    </source>
</evidence>
<name>A0A9X2FSY1_9RHOB</name>
<feature type="chain" id="PRO_5040788258" evidence="1">
    <location>
        <begin position="20"/>
        <end position="110"/>
    </location>
</feature>
<dbReference type="RefSeq" id="WP_253335361.1">
    <property type="nucleotide sequence ID" value="NZ_JAMYXC010000320.1"/>
</dbReference>
<gene>
    <name evidence="2" type="ORF">NHG85_19240</name>
</gene>
<comment type="caution">
    <text evidence="2">The sequence shown here is derived from an EMBL/GenBank/DDBJ whole genome shotgun (WGS) entry which is preliminary data.</text>
</comment>
<proteinExistence type="predicted"/>